<evidence type="ECO:0000256" key="1">
    <source>
        <dbReference type="SAM" id="SignalP"/>
    </source>
</evidence>
<evidence type="ECO:0000313" key="3">
    <source>
        <dbReference type="Proteomes" id="UP000003803"/>
    </source>
</evidence>
<comment type="caution">
    <text evidence="2">The sequence shown here is derived from an EMBL/GenBank/DDBJ whole genome shotgun (WGS) entry which is preliminary data.</text>
</comment>
<dbReference type="Proteomes" id="UP000003803">
    <property type="component" value="Unassembled WGS sequence"/>
</dbReference>
<dbReference type="eggNOG" id="ENOG5033TP4">
    <property type="taxonomic scope" value="Bacteria"/>
</dbReference>
<protein>
    <recommendedName>
        <fullName evidence="4">DUF5067 domain-containing protein</fullName>
    </recommendedName>
</protein>
<name>B0P5M4_9FIRM</name>
<sequence length="158" mass="17585">MRVHPAFFHKEAIIVKNRFLAMLLAMLTIVSLAACGQKSDAAIEEINSFISENLSADITSDEHYECVVSAGSEKNIYNVSLTLNLSSEGMSDEDLLDTTAFESSYLIDDAFANAPYAIDYTLNYLKDGKAFATVTRAHNSKEFVRDYNGTQDVFQFQL</sequence>
<reference evidence="2" key="2">
    <citation type="submission" date="2013-09" db="EMBL/GenBank/DDBJ databases">
        <title>Draft genome sequence of Anaerotruncus colihominis(DSM 17241).</title>
        <authorList>
            <person name="Sudarsanam P."/>
            <person name="Ley R."/>
            <person name="Guruge J."/>
            <person name="Turnbaugh P.J."/>
            <person name="Mahowald M."/>
            <person name="Liep D."/>
            <person name="Gordon J."/>
        </authorList>
    </citation>
    <scope>NUCLEOTIDE SEQUENCE</scope>
    <source>
        <strain evidence="2">DSM 17241</strain>
    </source>
</reference>
<dbReference type="EMBL" id="ABGD02000001">
    <property type="protein sequence ID" value="EDS13257.1"/>
    <property type="molecule type" value="Genomic_DNA"/>
</dbReference>
<dbReference type="AlphaFoldDB" id="B0P5M4"/>
<reference evidence="2" key="1">
    <citation type="submission" date="2007-11" db="EMBL/GenBank/DDBJ databases">
        <authorList>
            <person name="Fulton L."/>
            <person name="Clifton S."/>
            <person name="Fulton B."/>
            <person name="Xu J."/>
            <person name="Minx P."/>
            <person name="Pepin K.H."/>
            <person name="Johnson M."/>
            <person name="Thiruvilangam P."/>
            <person name="Bhonagiri V."/>
            <person name="Nash W.E."/>
            <person name="Mardis E.R."/>
            <person name="Wilson R.K."/>
        </authorList>
    </citation>
    <scope>NUCLEOTIDE SEQUENCE [LARGE SCALE GENOMIC DNA]</scope>
    <source>
        <strain evidence="2">DSM 17241</strain>
    </source>
</reference>
<organism evidence="2 3">
    <name type="scientific">Anaerotruncus colihominis DSM 17241</name>
    <dbReference type="NCBI Taxonomy" id="445972"/>
    <lineage>
        <taxon>Bacteria</taxon>
        <taxon>Bacillati</taxon>
        <taxon>Bacillota</taxon>
        <taxon>Clostridia</taxon>
        <taxon>Eubacteriales</taxon>
        <taxon>Oscillospiraceae</taxon>
        <taxon>Anaerotruncus</taxon>
    </lineage>
</organism>
<feature type="chain" id="PRO_5038651310" description="DUF5067 domain-containing protein" evidence="1">
    <location>
        <begin position="34"/>
        <end position="158"/>
    </location>
</feature>
<evidence type="ECO:0008006" key="4">
    <source>
        <dbReference type="Google" id="ProtNLM"/>
    </source>
</evidence>
<proteinExistence type="predicted"/>
<dbReference type="PROSITE" id="PS51257">
    <property type="entry name" value="PROKAR_LIPOPROTEIN"/>
    <property type="match status" value="1"/>
</dbReference>
<dbReference type="HOGENOM" id="CLU_1665775_0_0_9"/>
<keyword evidence="1" id="KW-0732">Signal</keyword>
<feature type="signal peptide" evidence="1">
    <location>
        <begin position="1"/>
        <end position="33"/>
    </location>
</feature>
<accession>B0P5M4</accession>
<evidence type="ECO:0000313" key="2">
    <source>
        <dbReference type="EMBL" id="EDS13257.1"/>
    </source>
</evidence>
<keyword evidence="3" id="KW-1185">Reference proteome</keyword>
<gene>
    <name evidence="2" type="ORF">ANACOL_00046</name>
</gene>